<gene>
    <name evidence="1" type="ORF">Salat_0010400</name>
</gene>
<evidence type="ECO:0000313" key="1">
    <source>
        <dbReference type="EMBL" id="KAK4436765.1"/>
    </source>
</evidence>
<name>A0AAE1YUK4_9LAMI</name>
<proteinExistence type="predicted"/>
<reference evidence="1" key="2">
    <citation type="journal article" date="2024" name="Plant">
        <title>Genomic evolution and insights into agronomic trait innovations of Sesamum species.</title>
        <authorList>
            <person name="Miao H."/>
            <person name="Wang L."/>
            <person name="Qu L."/>
            <person name="Liu H."/>
            <person name="Sun Y."/>
            <person name="Le M."/>
            <person name="Wang Q."/>
            <person name="Wei S."/>
            <person name="Zheng Y."/>
            <person name="Lin W."/>
            <person name="Duan Y."/>
            <person name="Cao H."/>
            <person name="Xiong S."/>
            <person name="Wang X."/>
            <person name="Wei L."/>
            <person name="Li C."/>
            <person name="Ma Q."/>
            <person name="Ju M."/>
            <person name="Zhao R."/>
            <person name="Li G."/>
            <person name="Mu C."/>
            <person name="Tian Q."/>
            <person name="Mei H."/>
            <person name="Zhang T."/>
            <person name="Gao T."/>
            <person name="Zhang H."/>
        </authorList>
    </citation>
    <scope>NUCLEOTIDE SEQUENCE</scope>
    <source>
        <strain evidence="1">3651</strain>
    </source>
</reference>
<dbReference type="EMBL" id="JACGWO010000001">
    <property type="protein sequence ID" value="KAK4436765.1"/>
    <property type="molecule type" value="Genomic_DNA"/>
</dbReference>
<reference evidence="1" key="1">
    <citation type="submission" date="2020-06" db="EMBL/GenBank/DDBJ databases">
        <authorList>
            <person name="Li T."/>
            <person name="Hu X."/>
            <person name="Zhang T."/>
            <person name="Song X."/>
            <person name="Zhang H."/>
            <person name="Dai N."/>
            <person name="Sheng W."/>
            <person name="Hou X."/>
            <person name="Wei L."/>
        </authorList>
    </citation>
    <scope>NUCLEOTIDE SEQUENCE</scope>
    <source>
        <strain evidence="1">3651</strain>
        <tissue evidence="1">Leaf</tissue>
    </source>
</reference>
<evidence type="ECO:0000313" key="2">
    <source>
        <dbReference type="Proteomes" id="UP001293254"/>
    </source>
</evidence>
<sequence length="107" mass="11402">MALLKVVSGLSAKVYSKSVFLFALLGICFKSFELMFSPFTATSNCSILSNILSPRQGRSLREALSMVGTAHPAAMPVPASLFDSPVDAWHSLFDRHAGLSVSVALPS</sequence>
<accession>A0AAE1YUK4</accession>
<comment type="caution">
    <text evidence="1">The sequence shown here is derived from an EMBL/GenBank/DDBJ whole genome shotgun (WGS) entry which is preliminary data.</text>
</comment>
<organism evidence="1 2">
    <name type="scientific">Sesamum alatum</name>
    <dbReference type="NCBI Taxonomy" id="300844"/>
    <lineage>
        <taxon>Eukaryota</taxon>
        <taxon>Viridiplantae</taxon>
        <taxon>Streptophyta</taxon>
        <taxon>Embryophyta</taxon>
        <taxon>Tracheophyta</taxon>
        <taxon>Spermatophyta</taxon>
        <taxon>Magnoliopsida</taxon>
        <taxon>eudicotyledons</taxon>
        <taxon>Gunneridae</taxon>
        <taxon>Pentapetalae</taxon>
        <taxon>asterids</taxon>
        <taxon>lamiids</taxon>
        <taxon>Lamiales</taxon>
        <taxon>Pedaliaceae</taxon>
        <taxon>Sesamum</taxon>
    </lineage>
</organism>
<protein>
    <submittedName>
        <fullName evidence="1">Uncharacterized protein</fullName>
    </submittedName>
</protein>
<dbReference type="AlphaFoldDB" id="A0AAE1YUK4"/>
<dbReference type="Proteomes" id="UP001293254">
    <property type="component" value="Unassembled WGS sequence"/>
</dbReference>
<keyword evidence="2" id="KW-1185">Reference proteome</keyword>